<dbReference type="SMART" id="SM00255">
    <property type="entry name" value="TIR"/>
    <property type="match status" value="1"/>
</dbReference>
<dbReference type="InterPro" id="IPR001611">
    <property type="entry name" value="Leu-rich_rpt"/>
</dbReference>
<name>A0A5D2ET89_GOSDA</name>
<keyword evidence="11" id="KW-1185">Reference proteome</keyword>
<dbReference type="GO" id="GO:0061809">
    <property type="term" value="F:NAD+ nucleosidase activity, cyclic ADP-ribose generating"/>
    <property type="evidence" value="ECO:0007669"/>
    <property type="project" value="UniProtKB-EC"/>
</dbReference>
<feature type="coiled-coil region" evidence="8">
    <location>
        <begin position="121"/>
        <end position="148"/>
    </location>
</feature>
<dbReference type="AlphaFoldDB" id="A0A5D2ET89"/>
<keyword evidence="8" id="KW-0175">Coiled coil</keyword>
<dbReference type="Proteomes" id="UP000323506">
    <property type="component" value="Chromosome A11"/>
</dbReference>
<gene>
    <name evidence="10" type="ORF">ES288_A11G355300v1</name>
</gene>
<dbReference type="SUPFAM" id="SSF52540">
    <property type="entry name" value="P-loop containing nucleoside triphosphate hydrolases"/>
    <property type="match status" value="1"/>
</dbReference>
<dbReference type="Gene3D" id="3.40.50.10140">
    <property type="entry name" value="Toll/interleukin-1 receptor homology (TIR) domain"/>
    <property type="match status" value="1"/>
</dbReference>
<dbReference type="GO" id="GO:0006952">
    <property type="term" value="P:defense response"/>
    <property type="evidence" value="ECO:0007669"/>
    <property type="project" value="UniProtKB-KW"/>
</dbReference>
<dbReference type="PRINTS" id="PR00364">
    <property type="entry name" value="DISEASERSIST"/>
</dbReference>
<dbReference type="InterPro" id="IPR044974">
    <property type="entry name" value="Disease_R_plants"/>
</dbReference>
<dbReference type="GO" id="GO:0007165">
    <property type="term" value="P:signal transduction"/>
    <property type="evidence" value="ECO:0007669"/>
    <property type="project" value="InterPro"/>
</dbReference>
<evidence type="ECO:0000256" key="6">
    <source>
        <dbReference type="ARBA" id="ARBA00023027"/>
    </source>
</evidence>
<dbReference type="InterPro" id="IPR036390">
    <property type="entry name" value="WH_DNA-bd_sf"/>
</dbReference>
<dbReference type="GO" id="GO:0043531">
    <property type="term" value="F:ADP binding"/>
    <property type="evidence" value="ECO:0007669"/>
    <property type="project" value="InterPro"/>
</dbReference>
<proteinExistence type="predicted"/>
<dbReference type="InterPro" id="IPR058192">
    <property type="entry name" value="WHD_ROQ1-like"/>
</dbReference>
<dbReference type="PANTHER" id="PTHR11017:SF559">
    <property type="entry name" value="DISEASE RESISTANCE PROTEIN CHL1"/>
    <property type="match status" value="1"/>
</dbReference>
<dbReference type="SUPFAM" id="SSF52058">
    <property type="entry name" value="L domain-like"/>
    <property type="match status" value="1"/>
</dbReference>
<keyword evidence="2" id="KW-0433">Leucine-rich repeat</keyword>
<dbReference type="InterPro" id="IPR000157">
    <property type="entry name" value="TIR_dom"/>
</dbReference>
<keyword evidence="6" id="KW-0520">NAD</keyword>
<dbReference type="SUPFAM" id="SSF52200">
    <property type="entry name" value="Toll/Interleukin receptor TIR domain"/>
    <property type="match status" value="1"/>
</dbReference>
<evidence type="ECO:0000256" key="2">
    <source>
        <dbReference type="ARBA" id="ARBA00022614"/>
    </source>
</evidence>
<dbReference type="PROSITE" id="PS50104">
    <property type="entry name" value="TIR"/>
    <property type="match status" value="1"/>
</dbReference>
<evidence type="ECO:0000256" key="5">
    <source>
        <dbReference type="ARBA" id="ARBA00022821"/>
    </source>
</evidence>
<evidence type="ECO:0000256" key="1">
    <source>
        <dbReference type="ARBA" id="ARBA00011982"/>
    </source>
</evidence>
<dbReference type="Gene3D" id="3.40.50.300">
    <property type="entry name" value="P-loop containing nucleotide triphosphate hydrolases"/>
    <property type="match status" value="1"/>
</dbReference>
<reference evidence="10 11" key="1">
    <citation type="submission" date="2019-06" db="EMBL/GenBank/DDBJ databases">
        <title>WGS assembly of Gossypium darwinii.</title>
        <authorList>
            <person name="Chen Z.J."/>
            <person name="Sreedasyam A."/>
            <person name="Ando A."/>
            <person name="Song Q."/>
            <person name="De L."/>
            <person name="Hulse-Kemp A."/>
            <person name="Ding M."/>
            <person name="Ye W."/>
            <person name="Kirkbride R."/>
            <person name="Jenkins J."/>
            <person name="Plott C."/>
            <person name="Lovell J."/>
            <person name="Lin Y.-M."/>
            <person name="Vaughn R."/>
            <person name="Liu B."/>
            <person name="Li W."/>
            <person name="Simpson S."/>
            <person name="Scheffler B."/>
            <person name="Saski C."/>
            <person name="Grover C."/>
            <person name="Hu G."/>
            <person name="Conover J."/>
            <person name="Carlson J."/>
            <person name="Shu S."/>
            <person name="Boston L."/>
            <person name="Williams M."/>
            <person name="Peterson D."/>
            <person name="Mcgee K."/>
            <person name="Jones D."/>
            <person name="Wendel J."/>
            <person name="Stelly D."/>
            <person name="Grimwood J."/>
            <person name="Schmutz J."/>
        </authorList>
    </citation>
    <scope>NUCLEOTIDE SEQUENCE [LARGE SCALE GENOMIC DNA]</scope>
    <source>
        <strain evidence="10">1808015.09</strain>
    </source>
</reference>
<dbReference type="InterPro" id="IPR002182">
    <property type="entry name" value="NB-ARC"/>
</dbReference>
<feature type="domain" description="TIR" evidence="9">
    <location>
        <begin position="14"/>
        <end position="180"/>
    </location>
</feature>
<keyword evidence="3" id="KW-0677">Repeat</keyword>
<protein>
    <recommendedName>
        <fullName evidence="1">ADP-ribosyl cyclase/cyclic ADP-ribose hydrolase</fullName>
        <ecNumber evidence="1">3.2.2.6</ecNumber>
    </recommendedName>
</protein>
<evidence type="ECO:0000256" key="3">
    <source>
        <dbReference type="ARBA" id="ARBA00022737"/>
    </source>
</evidence>
<evidence type="ECO:0000259" key="9">
    <source>
        <dbReference type="PROSITE" id="PS50104"/>
    </source>
</evidence>
<dbReference type="Pfam" id="PF23282">
    <property type="entry name" value="WHD_ROQ1"/>
    <property type="match status" value="1"/>
</dbReference>
<organism evidence="10 11">
    <name type="scientific">Gossypium darwinii</name>
    <name type="common">Darwin's cotton</name>
    <name type="synonym">Gossypium barbadense var. darwinii</name>
    <dbReference type="NCBI Taxonomy" id="34276"/>
    <lineage>
        <taxon>Eukaryota</taxon>
        <taxon>Viridiplantae</taxon>
        <taxon>Streptophyta</taxon>
        <taxon>Embryophyta</taxon>
        <taxon>Tracheophyta</taxon>
        <taxon>Spermatophyta</taxon>
        <taxon>Magnoliopsida</taxon>
        <taxon>eudicotyledons</taxon>
        <taxon>Gunneridae</taxon>
        <taxon>Pentapetalae</taxon>
        <taxon>rosids</taxon>
        <taxon>malvids</taxon>
        <taxon>Malvales</taxon>
        <taxon>Malvaceae</taxon>
        <taxon>Malvoideae</taxon>
        <taxon>Gossypium</taxon>
    </lineage>
</organism>
<evidence type="ECO:0000313" key="10">
    <source>
        <dbReference type="EMBL" id="TYG96497.1"/>
    </source>
</evidence>
<evidence type="ECO:0000256" key="8">
    <source>
        <dbReference type="SAM" id="Coils"/>
    </source>
</evidence>
<keyword evidence="5" id="KW-0611">Plant defense</keyword>
<dbReference type="InterPro" id="IPR045344">
    <property type="entry name" value="C-JID"/>
</dbReference>
<dbReference type="InterPro" id="IPR027417">
    <property type="entry name" value="P-loop_NTPase"/>
</dbReference>
<dbReference type="Pfam" id="PF01582">
    <property type="entry name" value="TIR"/>
    <property type="match status" value="1"/>
</dbReference>
<dbReference type="Pfam" id="PF00931">
    <property type="entry name" value="NB-ARC"/>
    <property type="match status" value="1"/>
</dbReference>
<dbReference type="InterPro" id="IPR042197">
    <property type="entry name" value="Apaf_helical"/>
</dbReference>
<dbReference type="Gene3D" id="3.80.10.10">
    <property type="entry name" value="Ribonuclease Inhibitor"/>
    <property type="match status" value="3"/>
</dbReference>
<sequence>MLSLPSTSSSISRKKYDVFLSFRGEDTRNNFTDHLYDALSRSGIVTFRDDSKLEVGEEIAPELFTAIQQSWCSVIVFSQTYAFSSWCLEELAEIVKQKNDMGHKVFPIFYNVDPSDLRKQKEKVEEAFAKHEERYKEDRDKIQRWRNALTQVANIKGWHLNNRHESEFIRDIVKKISAKLCQTYSITHSDLVGITVPLEDLYLKINIGEDDVRIIGICGMGGIIGICGMGGIGKTTLARVAYDQMLPYFEGKSFLADIREVSDKCGLVFLQKQLLSQIFHGECFNFFDVHEGSAIISHRLSHKKVLVVLDNVDNIQHLKCLVGRHDWFGLGSRIIVTTRDEHLLRCCRVDDVHMPTTLNPKDALQLFNLKAFHSDTMPKGDFIELSKHVINYAGGLPLALEVLGSFLCGRDATPWRSSIKRLERDSNKEILDKLRISFDGLEEKEKNIFLDITCFFNGEKKDFVIKVLDGWDFFPDIGIYVLIKKSLIKIDKHNEYLKMHDLLQEMERKIVREKCLDEPGKRCRLWEETDIYHILTKNIATEMIEGMIINNKRESSKILLNLSIHAFSKMKKLRLLKVLCLLNCDDLKFLSNELRLLDWKGCPLRSLPSSFQPDNLVALLLPYIHIQQLWKGNRPLYQLKIINLEGSQNLIKTPDFTTAPNLEVLILEGCTKLVDVHPSIGVLKSLKLLNLRDCKSLKTLPTKIGMESLETLILSGCRNLVRFPDIDGKMECLKTLDLSGCYRVENLSENLQQAKFLEKLDLSETAITEPPSFIFQFKNLKVLSFNGCKRSSKLQQNLPSLFNLIRRGRTNSMAPTLPSLSNLSSLRELNLRDCCLCEGDIPSDISGLSSLEFLDLKGNNFISIPASIIRLSKLNYIRLSDFKMLKSLPELPTSTEDVWIDGCSSLEVVASPSKVCNLSGSAYITAINCYNLAENNNALTLLKKHPKAFANSRKKFFVIIPGNEIPEWFSQQRGGSGIEIPLPLNIQNDSQWIGVAVCCIFVNGSASGDKIFGCKANIHSKIAGQSGCKNSRKVHSSIISLGREYVQPIKKDHLFLHYWSRDELYPSSLGDKCEPKNLLTADCLDQECDELEIYFSGNYSFMAKKCGVRIVYEKDLEENKELQCHSTQSSPNFEHILQHSAHDNESLGSTSHIKRKRNIYEEAEEEGLQPRRMQKFFNFIMGQSDKKH</sequence>
<dbReference type="SUPFAM" id="SSF46785">
    <property type="entry name" value="Winged helix' DNA-binding domain"/>
    <property type="match status" value="1"/>
</dbReference>
<dbReference type="EC" id="3.2.2.6" evidence="1"/>
<dbReference type="Pfam" id="PF00560">
    <property type="entry name" value="LRR_1"/>
    <property type="match status" value="1"/>
</dbReference>
<evidence type="ECO:0000256" key="4">
    <source>
        <dbReference type="ARBA" id="ARBA00022801"/>
    </source>
</evidence>
<dbReference type="EMBL" id="CM017698">
    <property type="protein sequence ID" value="TYG96497.1"/>
    <property type="molecule type" value="Genomic_DNA"/>
</dbReference>
<dbReference type="PANTHER" id="PTHR11017">
    <property type="entry name" value="LEUCINE-RICH REPEAT-CONTAINING PROTEIN"/>
    <property type="match status" value="1"/>
</dbReference>
<evidence type="ECO:0000256" key="7">
    <source>
        <dbReference type="ARBA" id="ARBA00047304"/>
    </source>
</evidence>
<comment type="catalytic activity">
    <reaction evidence="7">
        <text>NAD(+) + H2O = ADP-D-ribose + nicotinamide + H(+)</text>
        <dbReference type="Rhea" id="RHEA:16301"/>
        <dbReference type="ChEBI" id="CHEBI:15377"/>
        <dbReference type="ChEBI" id="CHEBI:15378"/>
        <dbReference type="ChEBI" id="CHEBI:17154"/>
        <dbReference type="ChEBI" id="CHEBI:57540"/>
        <dbReference type="ChEBI" id="CHEBI:57967"/>
        <dbReference type="EC" id="3.2.2.6"/>
    </reaction>
    <physiologicalReaction direction="left-to-right" evidence="7">
        <dbReference type="Rhea" id="RHEA:16302"/>
    </physiologicalReaction>
</comment>
<dbReference type="Gene3D" id="1.10.8.430">
    <property type="entry name" value="Helical domain of apoptotic protease-activating factors"/>
    <property type="match status" value="1"/>
</dbReference>
<dbReference type="Pfam" id="PF20160">
    <property type="entry name" value="C-JID"/>
    <property type="match status" value="1"/>
</dbReference>
<dbReference type="InterPro" id="IPR032675">
    <property type="entry name" value="LRR_dom_sf"/>
</dbReference>
<accession>A0A5D2ET89</accession>
<dbReference type="InterPro" id="IPR035897">
    <property type="entry name" value="Toll_tir_struct_dom_sf"/>
</dbReference>
<dbReference type="FunFam" id="3.40.50.10140:FF:000007">
    <property type="entry name" value="Disease resistance protein (TIR-NBS-LRR class)"/>
    <property type="match status" value="1"/>
</dbReference>
<evidence type="ECO:0000313" key="11">
    <source>
        <dbReference type="Proteomes" id="UP000323506"/>
    </source>
</evidence>
<keyword evidence="4" id="KW-0378">Hydrolase</keyword>